<dbReference type="Pfam" id="PF03446">
    <property type="entry name" value="NAD_binding_2"/>
    <property type="match status" value="1"/>
</dbReference>
<keyword evidence="6" id="KW-1185">Reference proteome</keyword>
<accession>A0ABU9RME3</accession>
<dbReference type="SUPFAM" id="SSF48179">
    <property type="entry name" value="6-phosphogluconate dehydrogenase C-terminal domain-like"/>
    <property type="match status" value="1"/>
</dbReference>
<dbReference type="EMBL" id="JAYMRV010000002">
    <property type="protein sequence ID" value="MEM5421185.1"/>
    <property type="molecule type" value="Genomic_DNA"/>
</dbReference>
<dbReference type="PIRSF" id="PIRSF000103">
    <property type="entry name" value="HIBADH"/>
    <property type="match status" value="1"/>
</dbReference>
<comment type="caution">
    <text evidence="5">The sequence shown here is derived from an EMBL/GenBank/DDBJ whole genome shotgun (WGS) entry which is preliminary data.</text>
</comment>
<keyword evidence="2" id="KW-0520">NAD</keyword>
<dbReference type="InterPro" id="IPR002204">
    <property type="entry name" value="3-OH-isobutyrate_DH-rel_CS"/>
</dbReference>
<dbReference type="InterPro" id="IPR008927">
    <property type="entry name" value="6-PGluconate_DH-like_C_sf"/>
</dbReference>
<protein>
    <submittedName>
        <fullName evidence="5">NAD(P)-dependent oxidoreductase</fullName>
        <ecNumber evidence="5">1.1.-.-</ecNumber>
    </submittedName>
</protein>
<dbReference type="InterPro" id="IPR029154">
    <property type="entry name" value="HIBADH-like_NADP-bd"/>
</dbReference>
<dbReference type="PANTHER" id="PTHR22981">
    <property type="entry name" value="3-HYDROXYISOBUTYRATE DEHYDROGENASE-RELATED"/>
    <property type="match status" value="1"/>
</dbReference>
<dbReference type="InterPro" id="IPR013328">
    <property type="entry name" value="6PGD_dom2"/>
</dbReference>
<evidence type="ECO:0000256" key="2">
    <source>
        <dbReference type="ARBA" id="ARBA00023027"/>
    </source>
</evidence>
<dbReference type="InterPro" id="IPR006115">
    <property type="entry name" value="6PGDH_NADP-bd"/>
</dbReference>
<evidence type="ECO:0000256" key="1">
    <source>
        <dbReference type="ARBA" id="ARBA00023002"/>
    </source>
</evidence>
<keyword evidence="1 5" id="KW-0560">Oxidoreductase</keyword>
<dbReference type="EC" id="1.1.-.-" evidence="5"/>
<dbReference type="InterPro" id="IPR015815">
    <property type="entry name" value="HIBADH-related"/>
</dbReference>
<evidence type="ECO:0000259" key="4">
    <source>
        <dbReference type="Pfam" id="PF14833"/>
    </source>
</evidence>
<dbReference type="PANTHER" id="PTHR22981:SF7">
    <property type="entry name" value="3-HYDROXYISOBUTYRATE DEHYDROGENASE, MITOCHONDRIAL"/>
    <property type="match status" value="1"/>
</dbReference>
<dbReference type="Proteomes" id="UP001489897">
    <property type="component" value="Unassembled WGS sequence"/>
</dbReference>
<evidence type="ECO:0000313" key="5">
    <source>
        <dbReference type="EMBL" id="MEM5421185.1"/>
    </source>
</evidence>
<dbReference type="Gene3D" id="1.10.1040.10">
    <property type="entry name" value="N-(1-d-carboxylethyl)-l-norvaline Dehydrogenase, domain 2"/>
    <property type="match status" value="1"/>
</dbReference>
<dbReference type="InterPro" id="IPR036291">
    <property type="entry name" value="NAD(P)-bd_dom_sf"/>
</dbReference>
<gene>
    <name evidence="5" type="ORF">VSR73_08940</name>
</gene>
<dbReference type="RefSeq" id="WP_342946507.1">
    <property type="nucleotide sequence ID" value="NZ_JAYMRV010000002.1"/>
</dbReference>
<evidence type="ECO:0000259" key="3">
    <source>
        <dbReference type="Pfam" id="PF03446"/>
    </source>
</evidence>
<feature type="domain" description="3-hydroxyisobutyrate dehydrogenase-like NAD-binding" evidence="4">
    <location>
        <begin position="165"/>
        <end position="285"/>
    </location>
</feature>
<dbReference type="Gene3D" id="3.40.50.720">
    <property type="entry name" value="NAD(P)-binding Rossmann-like Domain"/>
    <property type="match status" value="1"/>
</dbReference>
<sequence>MTNVGVIGLGNMGRGMAASLLRRDFKVIGYDASPNSAALAREAGVELVASLAAVAAMCETLVLSLPNPHIVETVINGVDGLSKHMRAGTLIIDTSTSDPDVSRRLAAQLNGSGVRFVDAPVSGGPRGAQNGELTFFLGGAADDVDKAGPVLDALAKNRFHIGASGAGNVAKVVNNLLCASHLVIAAEAFKMAEAAGVTVEDLLEPINAGSGRSGVTLYNYPSRIMNGAFNSGFTMQLMRKDVRLAMAVVKSKGLDLPVCQNIADVWQASEAVLADGEDFNRIVQFVSSDARQPSAQLAES</sequence>
<dbReference type="GO" id="GO:0016491">
    <property type="term" value="F:oxidoreductase activity"/>
    <property type="evidence" value="ECO:0007669"/>
    <property type="project" value="UniProtKB-KW"/>
</dbReference>
<feature type="domain" description="6-phosphogluconate dehydrogenase NADP-binding" evidence="3">
    <location>
        <begin position="3"/>
        <end position="162"/>
    </location>
</feature>
<reference evidence="5 6" key="1">
    <citation type="submission" date="2024-01" db="EMBL/GenBank/DDBJ databases">
        <title>The diversity of rhizobia nodulating Mimosa spp. in eleven states of Brazil covering several biomes is determined by host plant, location, and edaphic factors.</title>
        <authorList>
            <person name="Rouws L."/>
            <person name="Barauna A."/>
            <person name="Beukes C."/>
            <person name="De Faria S.M."/>
            <person name="Gross E."/>
            <person name="Dos Reis Junior F.B."/>
            <person name="Simon M."/>
            <person name="Maluk M."/>
            <person name="Odee D.W."/>
            <person name="Kenicer G."/>
            <person name="Young J.P.W."/>
            <person name="Reis V.M."/>
            <person name="Zilli J."/>
            <person name="James E.K."/>
        </authorList>
    </citation>
    <scope>NUCLEOTIDE SEQUENCE [LARGE SCALE GENOMIC DNA]</scope>
    <source>
        <strain evidence="5 6">JPY167</strain>
    </source>
</reference>
<evidence type="ECO:0000313" key="6">
    <source>
        <dbReference type="Proteomes" id="UP001489897"/>
    </source>
</evidence>
<organism evidence="5 6">
    <name type="scientific">Paraburkholderia ferrariae</name>
    <dbReference type="NCBI Taxonomy" id="386056"/>
    <lineage>
        <taxon>Bacteria</taxon>
        <taxon>Pseudomonadati</taxon>
        <taxon>Pseudomonadota</taxon>
        <taxon>Betaproteobacteria</taxon>
        <taxon>Burkholderiales</taxon>
        <taxon>Burkholderiaceae</taxon>
        <taxon>Paraburkholderia</taxon>
    </lineage>
</organism>
<dbReference type="PROSITE" id="PS00895">
    <property type="entry name" value="3_HYDROXYISOBUT_DH"/>
    <property type="match status" value="1"/>
</dbReference>
<proteinExistence type="predicted"/>
<name>A0ABU9RME3_9BURK</name>
<dbReference type="SUPFAM" id="SSF51735">
    <property type="entry name" value="NAD(P)-binding Rossmann-fold domains"/>
    <property type="match status" value="1"/>
</dbReference>
<dbReference type="Pfam" id="PF14833">
    <property type="entry name" value="NAD_binding_11"/>
    <property type="match status" value="1"/>
</dbReference>